<dbReference type="OrthoDB" id="2014829at2759"/>
<sequence length="388" mass="39692">MEGRERIPATVVGATTAESGRSYQSPPHVVTAALGSARPDNPSQANSVASPTSQVLGASGGAAVLPPQQQQQQQQPVPVPVPVPVGPSLAGVGLGQGSLSVAMPMKKKRGRPRKYAPDGSVLPLNPKPISASLPLGEYSAPAAISMKRGRGRPSGFLTKHQPRIELESLGEMVACSAGANFTPHVITVAAGEDVTMKIISFSQQGPQAICILSANGVISNVTLRQPDSSGGTLTYEGRFELLSLSGSFMPNDNGGTRSRSGGISVSLASPDGRVVGGGVAGLLVAASPVQVVIGSFLPSYRLEQKTKKPKLDAPVAVRTAAIPMSSAEMEETYSGGGGGQGQHSSSTPKPNLTTSSSLRGENWSATLHSSVHEARNSSTDINISLPGG</sequence>
<comment type="function">
    <text evidence="1 4">Transcription factor that specifically binds AT-rich DNA sequences related to the nuclear matrix attachment regions (MARs).</text>
</comment>
<comment type="subcellular location">
    <subcellularLocation>
        <location evidence="2 4">Nucleus</location>
    </subcellularLocation>
</comment>
<evidence type="ECO:0000256" key="4">
    <source>
        <dbReference type="RuleBase" id="RU367031"/>
    </source>
</evidence>
<keyword evidence="4" id="KW-0804">Transcription</keyword>
<feature type="compositionally biased region" description="Polar residues" evidence="5">
    <location>
        <begin position="347"/>
        <end position="369"/>
    </location>
</feature>
<dbReference type="SMART" id="SM00384">
    <property type="entry name" value="AT_hook"/>
    <property type="match status" value="2"/>
</dbReference>
<accession>A0A2H9ZZS2</accession>
<dbReference type="PROSITE" id="PS51742">
    <property type="entry name" value="PPC"/>
    <property type="match status" value="1"/>
</dbReference>
<dbReference type="FunFam" id="3.30.1330.80:FF:000003">
    <property type="entry name" value="AT-hook motif nuclear-localized protein 1-like"/>
    <property type="match status" value="1"/>
</dbReference>
<dbReference type="SUPFAM" id="SSF117856">
    <property type="entry name" value="AF0104/ALDC/Ptd012-like"/>
    <property type="match status" value="1"/>
</dbReference>
<dbReference type="Proteomes" id="UP000236161">
    <property type="component" value="Unassembled WGS sequence"/>
</dbReference>
<dbReference type="InterPro" id="IPR039605">
    <property type="entry name" value="AHL"/>
</dbReference>
<feature type="compositionally biased region" description="Basic residues" evidence="5">
    <location>
        <begin position="105"/>
        <end position="114"/>
    </location>
</feature>
<evidence type="ECO:0000313" key="8">
    <source>
        <dbReference type="Proteomes" id="UP000236161"/>
    </source>
</evidence>
<gene>
    <name evidence="7" type="primary">ESC</name>
    <name evidence="7" type="ORF">AXF42_Ash018718</name>
</gene>
<dbReference type="GO" id="GO:0005634">
    <property type="term" value="C:nucleus"/>
    <property type="evidence" value="ECO:0007669"/>
    <property type="project" value="UniProtKB-SubCell"/>
</dbReference>
<dbReference type="Gene3D" id="3.30.1330.80">
    <property type="entry name" value="Hypothetical protein, similar to alpha- acetolactate decarboxylase, domain 2"/>
    <property type="match status" value="1"/>
</dbReference>
<evidence type="ECO:0000259" key="6">
    <source>
        <dbReference type="PROSITE" id="PS51742"/>
    </source>
</evidence>
<dbReference type="CDD" id="cd11378">
    <property type="entry name" value="DUF296"/>
    <property type="match status" value="1"/>
</dbReference>
<reference evidence="7 8" key="1">
    <citation type="journal article" date="2017" name="Nature">
        <title>The Apostasia genome and the evolution of orchids.</title>
        <authorList>
            <person name="Zhang G.Q."/>
            <person name="Liu K.W."/>
            <person name="Li Z."/>
            <person name="Lohaus R."/>
            <person name="Hsiao Y.Y."/>
            <person name="Niu S.C."/>
            <person name="Wang J.Y."/>
            <person name="Lin Y.C."/>
            <person name="Xu Q."/>
            <person name="Chen L.J."/>
            <person name="Yoshida K."/>
            <person name="Fujiwara S."/>
            <person name="Wang Z.W."/>
            <person name="Zhang Y.Q."/>
            <person name="Mitsuda N."/>
            <person name="Wang M."/>
            <person name="Liu G.H."/>
            <person name="Pecoraro L."/>
            <person name="Huang H.X."/>
            <person name="Xiao X.J."/>
            <person name="Lin M."/>
            <person name="Wu X.Y."/>
            <person name="Wu W.L."/>
            <person name="Chen Y.Y."/>
            <person name="Chang S.B."/>
            <person name="Sakamoto S."/>
            <person name="Ohme-Takagi M."/>
            <person name="Yagi M."/>
            <person name="Zeng S.J."/>
            <person name="Shen C.Y."/>
            <person name="Yeh C.M."/>
            <person name="Luo Y.B."/>
            <person name="Tsai W.C."/>
            <person name="Van de Peer Y."/>
            <person name="Liu Z.J."/>
        </authorList>
    </citation>
    <scope>NUCLEOTIDE SEQUENCE [LARGE SCALE GENOMIC DNA]</scope>
    <source>
        <strain evidence="8">cv. Shenzhen</strain>
        <tissue evidence="7">Stem</tissue>
    </source>
</reference>
<keyword evidence="4" id="KW-0805">Transcription regulation</keyword>
<evidence type="ECO:0000256" key="1">
    <source>
        <dbReference type="ARBA" id="ARBA00003687"/>
    </source>
</evidence>
<organism evidence="7 8">
    <name type="scientific">Apostasia shenzhenica</name>
    <dbReference type="NCBI Taxonomy" id="1088818"/>
    <lineage>
        <taxon>Eukaryota</taxon>
        <taxon>Viridiplantae</taxon>
        <taxon>Streptophyta</taxon>
        <taxon>Embryophyta</taxon>
        <taxon>Tracheophyta</taxon>
        <taxon>Spermatophyta</taxon>
        <taxon>Magnoliopsida</taxon>
        <taxon>Liliopsida</taxon>
        <taxon>Asparagales</taxon>
        <taxon>Orchidaceae</taxon>
        <taxon>Apostasioideae</taxon>
        <taxon>Apostasia</taxon>
    </lineage>
</organism>
<dbReference type="PANTHER" id="PTHR31500">
    <property type="entry name" value="AT-HOOK MOTIF NUCLEAR-LOCALIZED PROTEIN 9"/>
    <property type="match status" value="1"/>
</dbReference>
<protein>
    <recommendedName>
        <fullName evidence="4">AT-hook motif nuclear-localized protein</fullName>
    </recommendedName>
</protein>
<keyword evidence="8" id="KW-1185">Reference proteome</keyword>
<dbReference type="InterPro" id="IPR017956">
    <property type="entry name" value="AT_hook_DNA-bd_motif"/>
</dbReference>
<dbReference type="GO" id="GO:0003680">
    <property type="term" value="F:minor groove of adenine-thymine-rich DNA binding"/>
    <property type="evidence" value="ECO:0007669"/>
    <property type="project" value="UniProtKB-UniRule"/>
</dbReference>
<keyword evidence="4 7" id="KW-0238">DNA-binding</keyword>
<dbReference type="PANTHER" id="PTHR31500:SF96">
    <property type="entry name" value="AT-HOOK MOTIF NUCLEAR-LOCALIZED PROTEIN 7"/>
    <property type="match status" value="1"/>
</dbReference>
<feature type="compositionally biased region" description="Polar residues" evidence="5">
    <location>
        <begin position="16"/>
        <end position="25"/>
    </location>
</feature>
<feature type="compositionally biased region" description="Polar residues" evidence="5">
    <location>
        <begin position="41"/>
        <end position="56"/>
    </location>
</feature>
<evidence type="ECO:0000256" key="5">
    <source>
        <dbReference type="SAM" id="MobiDB-lite"/>
    </source>
</evidence>
<dbReference type="AlphaFoldDB" id="A0A2H9ZZS2"/>
<comment type="domain">
    <text evidence="4">The PPC domain mediates interactions between AHL proteins.</text>
</comment>
<feature type="region of interest" description="Disordered" evidence="5">
    <location>
        <begin position="322"/>
        <end position="388"/>
    </location>
</feature>
<name>A0A2H9ZZS2_9ASPA</name>
<dbReference type="InterPro" id="IPR005175">
    <property type="entry name" value="PPC_dom"/>
</dbReference>
<feature type="region of interest" description="Disordered" evidence="5">
    <location>
        <begin position="103"/>
        <end position="122"/>
    </location>
</feature>
<feature type="domain" description="PPC" evidence="6">
    <location>
        <begin position="178"/>
        <end position="319"/>
    </location>
</feature>
<dbReference type="EMBL" id="KZ452209">
    <property type="protein sequence ID" value="PKA48776.1"/>
    <property type="molecule type" value="Genomic_DNA"/>
</dbReference>
<dbReference type="STRING" id="1088818.A0A2H9ZZS2"/>
<evidence type="ECO:0000256" key="3">
    <source>
        <dbReference type="ARBA" id="ARBA00023242"/>
    </source>
</evidence>
<dbReference type="Pfam" id="PF03479">
    <property type="entry name" value="PCC"/>
    <property type="match status" value="1"/>
</dbReference>
<evidence type="ECO:0000256" key="2">
    <source>
        <dbReference type="ARBA" id="ARBA00004123"/>
    </source>
</evidence>
<evidence type="ECO:0000313" key="7">
    <source>
        <dbReference type="EMBL" id="PKA48776.1"/>
    </source>
</evidence>
<keyword evidence="3 4" id="KW-0539">Nucleus</keyword>
<feature type="region of interest" description="Disordered" evidence="5">
    <location>
        <begin position="1"/>
        <end position="60"/>
    </location>
</feature>
<proteinExistence type="predicted"/>